<evidence type="ECO:0000313" key="3">
    <source>
        <dbReference type="EMBL" id="PHV66804.1"/>
    </source>
</evidence>
<evidence type="ECO:0008006" key="5">
    <source>
        <dbReference type="Google" id="ProtNLM"/>
    </source>
</evidence>
<gene>
    <name evidence="3" type="ORF">CSW57_11100</name>
</gene>
<dbReference type="AlphaFoldDB" id="A0A2G3PLZ0"/>
<dbReference type="EMBL" id="PEBD01000008">
    <property type="protein sequence ID" value="PHV66804.1"/>
    <property type="molecule type" value="Genomic_DNA"/>
</dbReference>
<name>A0A2G3PLZ0_WILMA</name>
<comment type="caution">
    <text evidence="3">The sequence shown here is derived from an EMBL/GenBank/DDBJ whole genome shotgun (WGS) entry which is preliminary data.</text>
</comment>
<sequence>MSKLESELKAVRQRAATRSAGQRVKLGGRQTLAGLSNLTRGSAGLSVAGARKSLLGASVATRGAGNAALAGAKKVAAQARSTESELAAEARELTAAYRDRAAEVLPVTISNPTVVDALERAGLVDALPNQLVTTKSPSRRRLRIALIVVGLVGAGAAAFAISRRTRPQPPSVAAAPPRLADVPVVETEAESVDPAGQSTNGQSAD</sequence>
<feature type="transmembrane region" description="Helical" evidence="2">
    <location>
        <begin position="144"/>
        <end position="161"/>
    </location>
</feature>
<evidence type="ECO:0000256" key="2">
    <source>
        <dbReference type="SAM" id="Phobius"/>
    </source>
</evidence>
<reference evidence="3 4" key="1">
    <citation type="submission" date="2017-10" db="EMBL/GenBank/DDBJ databases">
        <title>The draft genome sequence of Williamsia sp. BULT 1.1 isolated from the semi-arid grassland soils from South Africa.</title>
        <authorList>
            <person name="Kabwe M.H."/>
            <person name="Govender N."/>
            <person name="Mutseka Lunga P."/>
            <person name="Vikram S."/>
            <person name="Makhalanyane T.P."/>
        </authorList>
    </citation>
    <scope>NUCLEOTIDE SEQUENCE [LARGE SCALE GENOMIC DNA]</scope>
    <source>
        <strain evidence="3 4">BULT 1.1</strain>
    </source>
</reference>
<evidence type="ECO:0000256" key="1">
    <source>
        <dbReference type="SAM" id="MobiDB-lite"/>
    </source>
</evidence>
<evidence type="ECO:0000313" key="4">
    <source>
        <dbReference type="Proteomes" id="UP000225108"/>
    </source>
</evidence>
<keyword evidence="2" id="KW-0812">Transmembrane</keyword>
<keyword evidence="2" id="KW-1133">Transmembrane helix</keyword>
<protein>
    <recommendedName>
        <fullName evidence="5">Cell wall synthesis protein CwsA</fullName>
    </recommendedName>
</protein>
<dbReference type="RefSeq" id="WP_099382819.1">
    <property type="nucleotide sequence ID" value="NZ_PEBD01000008.1"/>
</dbReference>
<dbReference type="Proteomes" id="UP000225108">
    <property type="component" value="Unassembled WGS sequence"/>
</dbReference>
<feature type="region of interest" description="Disordered" evidence="1">
    <location>
        <begin position="164"/>
        <end position="205"/>
    </location>
</feature>
<feature type="compositionally biased region" description="Polar residues" evidence="1">
    <location>
        <begin position="196"/>
        <end position="205"/>
    </location>
</feature>
<proteinExistence type="predicted"/>
<accession>A0A2G3PLZ0</accession>
<organism evidence="3 4">
    <name type="scientific">Williamsia marianensis</name>
    <dbReference type="NCBI Taxonomy" id="85044"/>
    <lineage>
        <taxon>Bacteria</taxon>
        <taxon>Bacillati</taxon>
        <taxon>Actinomycetota</taxon>
        <taxon>Actinomycetes</taxon>
        <taxon>Mycobacteriales</taxon>
        <taxon>Nocardiaceae</taxon>
        <taxon>Williamsia</taxon>
    </lineage>
</organism>
<keyword evidence="2" id="KW-0472">Membrane</keyword>